<organism evidence="3 4">
    <name type="scientific">Nakamurella leprariae</name>
    <dbReference type="NCBI Taxonomy" id="2803911"/>
    <lineage>
        <taxon>Bacteria</taxon>
        <taxon>Bacillati</taxon>
        <taxon>Actinomycetota</taxon>
        <taxon>Actinomycetes</taxon>
        <taxon>Nakamurellales</taxon>
        <taxon>Nakamurellaceae</taxon>
        <taxon>Nakamurella</taxon>
    </lineage>
</organism>
<dbReference type="Proteomes" id="UP000663792">
    <property type="component" value="Unassembled WGS sequence"/>
</dbReference>
<gene>
    <name evidence="3" type="ORF">JL106_06985</name>
</gene>
<name>A0A938YFT2_9ACTN</name>
<dbReference type="RefSeq" id="WP_205259954.1">
    <property type="nucleotide sequence ID" value="NZ_JAERWK010000008.1"/>
</dbReference>
<proteinExistence type="predicted"/>
<comment type="caution">
    <text evidence="3">The sequence shown here is derived from an EMBL/GenBank/DDBJ whole genome shotgun (WGS) entry which is preliminary data.</text>
</comment>
<dbReference type="Pfam" id="PF13350">
    <property type="entry name" value="Y_phosphatase3"/>
    <property type="match status" value="1"/>
</dbReference>
<dbReference type="InterPro" id="IPR016130">
    <property type="entry name" value="Tyr_Pase_AS"/>
</dbReference>
<dbReference type="GO" id="GO:0004721">
    <property type="term" value="F:phosphoprotein phosphatase activity"/>
    <property type="evidence" value="ECO:0007669"/>
    <property type="project" value="InterPro"/>
</dbReference>
<evidence type="ECO:0000256" key="1">
    <source>
        <dbReference type="SAM" id="MobiDB-lite"/>
    </source>
</evidence>
<dbReference type="InterPro" id="IPR026893">
    <property type="entry name" value="Tyr/Ser_Pase_IphP-type"/>
</dbReference>
<dbReference type="AlphaFoldDB" id="A0A938YFT2"/>
<dbReference type="SUPFAM" id="SSF52799">
    <property type="entry name" value="(Phosphotyrosine protein) phosphatases II"/>
    <property type="match status" value="1"/>
</dbReference>
<feature type="domain" description="Tyrosine specific protein phosphatases" evidence="2">
    <location>
        <begin position="163"/>
        <end position="209"/>
    </location>
</feature>
<dbReference type="InterPro" id="IPR029021">
    <property type="entry name" value="Prot-tyrosine_phosphatase-like"/>
</dbReference>
<evidence type="ECO:0000313" key="4">
    <source>
        <dbReference type="Proteomes" id="UP000663792"/>
    </source>
</evidence>
<evidence type="ECO:0000313" key="3">
    <source>
        <dbReference type="EMBL" id="MBM9467028.1"/>
    </source>
</evidence>
<dbReference type="PROSITE" id="PS00383">
    <property type="entry name" value="TYR_PHOSPHATASE_1"/>
    <property type="match status" value="1"/>
</dbReference>
<accession>A0A938YFT2</accession>
<dbReference type="InterPro" id="IPR000387">
    <property type="entry name" value="Tyr_Pase_dom"/>
</dbReference>
<evidence type="ECO:0000259" key="2">
    <source>
        <dbReference type="PROSITE" id="PS50056"/>
    </source>
</evidence>
<feature type="compositionally biased region" description="Basic and acidic residues" evidence="1">
    <location>
        <begin position="114"/>
        <end position="123"/>
    </location>
</feature>
<reference evidence="3" key="1">
    <citation type="submission" date="2021-01" db="EMBL/GenBank/DDBJ databases">
        <title>YIM 132084 draft genome.</title>
        <authorList>
            <person name="An D."/>
        </authorList>
    </citation>
    <scope>NUCLEOTIDE SEQUENCE</scope>
    <source>
        <strain evidence="3">YIM 132084</strain>
    </source>
</reference>
<dbReference type="Gene3D" id="3.90.190.10">
    <property type="entry name" value="Protein tyrosine phosphatase superfamily"/>
    <property type="match status" value="1"/>
</dbReference>
<dbReference type="EMBL" id="JAERWK010000008">
    <property type="protein sequence ID" value="MBM9467028.1"/>
    <property type="molecule type" value="Genomic_DNA"/>
</dbReference>
<keyword evidence="4" id="KW-1185">Reference proteome</keyword>
<feature type="region of interest" description="Disordered" evidence="1">
    <location>
        <begin position="114"/>
        <end position="133"/>
    </location>
</feature>
<sequence>MATSLTAAPSGTWNFRDLGGTRTADGSVVRSGRLLRSATLEALDPDGQQTLLDLGVRTVFDLRGVKEIARTKADVVPDGVTVRIEPFNPEEDETPVHEGEEAVEEVAEELVERAAEDASRDPGQDVDDAGPTPAEVDAVERRTAGDWMRAWNRQVSTAEPAQQSVANLLRELGSTDGAVLVHCAAGKDRTGWAVATVLTAVGVSWDDVLADFLLSDDAADDLGAYMDRAYPGRRPERELLGVQASYLEAARDGMLDAFGSFDGYLQAIGITETDLDRLRAALLEQPAADRG</sequence>
<protein>
    <submittedName>
        <fullName evidence="3">Tyrosine-protein phosphatase</fullName>
    </submittedName>
</protein>
<dbReference type="PROSITE" id="PS50056">
    <property type="entry name" value="TYR_PHOSPHATASE_2"/>
    <property type="match status" value="1"/>
</dbReference>